<organism evidence="1 2">
    <name type="scientific">Spirodela intermedia</name>
    <name type="common">Intermediate duckweed</name>
    <dbReference type="NCBI Taxonomy" id="51605"/>
    <lineage>
        <taxon>Eukaryota</taxon>
        <taxon>Viridiplantae</taxon>
        <taxon>Streptophyta</taxon>
        <taxon>Embryophyta</taxon>
        <taxon>Tracheophyta</taxon>
        <taxon>Spermatophyta</taxon>
        <taxon>Magnoliopsida</taxon>
        <taxon>Liliopsida</taxon>
        <taxon>Araceae</taxon>
        <taxon>Lemnoideae</taxon>
        <taxon>Spirodela</taxon>
    </lineage>
</organism>
<dbReference type="PANTHER" id="PTHR37752:SF1">
    <property type="entry name" value="OS02G0610700 PROTEIN"/>
    <property type="match status" value="1"/>
</dbReference>
<name>A0A7I8LDQ6_SPIIN</name>
<dbReference type="PANTHER" id="PTHR37752">
    <property type="entry name" value="OS02G0610700 PROTEIN"/>
    <property type="match status" value="1"/>
</dbReference>
<dbReference type="Proteomes" id="UP000663760">
    <property type="component" value="Chromosome 14"/>
</dbReference>
<dbReference type="InterPro" id="IPR053091">
    <property type="entry name" value="PSII_Assembly/Photoprotect-Rel"/>
</dbReference>
<evidence type="ECO:0000313" key="2">
    <source>
        <dbReference type="Proteomes" id="UP000663760"/>
    </source>
</evidence>
<dbReference type="AlphaFoldDB" id="A0A7I8LDQ6"/>
<sequence length="160" mass="18681">MGPPDEERRRGSITTMESFRATNERRGLYWLGQDWMSGVSQGAEARYSRFRQLLMYELILFMRFRYVSFVEIKTSRRRRSSSDDVVMVDPLEAKRLAAQQMQEIQAKQKLKRQRRIEAINGAWAVIGLTAGLVVEVQTGDSIPAQLARYWSAIVSQFWQW</sequence>
<keyword evidence="2" id="KW-1185">Reference proteome</keyword>
<dbReference type="EMBL" id="LR746277">
    <property type="protein sequence ID" value="CAA7408147.1"/>
    <property type="molecule type" value="Genomic_DNA"/>
</dbReference>
<evidence type="ECO:0000313" key="1">
    <source>
        <dbReference type="EMBL" id="CAA7408147.1"/>
    </source>
</evidence>
<protein>
    <submittedName>
        <fullName evidence="1">Uncharacterized protein</fullName>
    </submittedName>
</protein>
<proteinExistence type="predicted"/>
<accession>A0A7I8LDQ6</accession>
<dbReference type="GO" id="GO:0009535">
    <property type="term" value="C:chloroplast thylakoid membrane"/>
    <property type="evidence" value="ECO:0007669"/>
    <property type="project" value="TreeGrafter"/>
</dbReference>
<dbReference type="OrthoDB" id="1887732at2759"/>
<gene>
    <name evidence="1" type="ORF">SI8410_14018825</name>
</gene>
<reference evidence="1" key="1">
    <citation type="submission" date="2020-02" db="EMBL/GenBank/DDBJ databases">
        <authorList>
            <person name="Scholz U."/>
            <person name="Mascher M."/>
            <person name="Fiebig A."/>
        </authorList>
    </citation>
    <scope>NUCLEOTIDE SEQUENCE</scope>
</reference>